<sequence length="65" mass="6986">MASWEPVSALGPERPWVTQLEAALAVLDKTGLLGVHRAMHAARQNSQGEGGSNGSARDRTPHVRR</sequence>
<dbReference type="EMBL" id="MNAD01001172">
    <property type="protein sequence ID" value="OJT07490.1"/>
    <property type="molecule type" value="Genomic_DNA"/>
</dbReference>
<organism evidence="2 3">
    <name type="scientific">Trametes pubescens</name>
    <name type="common">White-rot fungus</name>
    <dbReference type="NCBI Taxonomy" id="154538"/>
    <lineage>
        <taxon>Eukaryota</taxon>
        <taxon>Fungi</taxon>
        <taxon>Dikarya</taxon>
        <taxon>Basidiomycota</taxon>
        <taxon>Agaricomycotina</taxon>
        <taxon>Agaricomycetes</taxon>
        <taxon>Polyporales</taxon>
        <taxon>Polyporaceae</taxon>
        <taxon>Trametes</taxon>
    </lineage>
</organism>
<evidence type="ECO:0000313" key="3">
    <source>
        <dbReference type="Proteomes" id="UP000184267"/>
    </source>
</evidence>
<keyword evidence="3" id="KW-1185">Reference proteome</keyword>
<name>A0A1M2VIU3_TRAPU</name>
<dbReference type="Proteomes" id="UP000184267">
    <property type="component" value="Unassembled WGS sequence"/>
</dbReference>
<gene>
    <name evidence="2" type="ORF">TRAPUB_1675</name>
</gene>
<dbReference type="AlphaFoldDB" id="A0A1M2VIU3"/>
<accession>A0A1M2VIU3</accession>
<feature type="region of interest" description="Disordered" evidence="1">
    <location>
        <begin position="38"/>
        <end position="65"/>
    </location>
</feature>
<evidence type="ECO:0000313" key="2">
    <source>
        <dbReference type="EMBL" id="OJT07490.1"/>
    </source>
</evidence>
<feature type="compositionally biased region" description="Basic and acidic residues" evidence="1">
    <location>
        <begin position="56"/>
        <end position="65"/>
    </location>
</feature>
<proteinExistence type="predicted"/>
<evidence type="ECO:0000256" key="1">
    <source>
        <dbReference type="SAM" id="MobiDB-lite"/>
    </source>
</evidence>
<comment type="caution">
    <text evidence="2">The sequence shown here is derived from an EMBL/GenBank/DDBJ whole genome shotgun (WGS) entry which is preliminary data.</text>
</comment>
<protein>
    <submittedName>
        <fullName evidence="2">Uncharacterized protein</fullName>
    </submittedName>
</protein>
<reference evidence="2 3" key="1">
    <citation type="submission" date="2016-10" db="EMBL/GenBank/DDBJ databases">
        <title>Genome sequence of the basidiomycete white-rot fungus Trametes pubescens.</title>
        <authorList>
            <person name="Makela M.R."/>
            <person name="Granchi Z."/>
            <person name="Peng M."/>
            <person name="De Vries R.P."/>
            <person name="Grigoriev I."/>
            <person name="Riley R."/>
            <person name="Hilden K."/>
        </authorList>
    </citation>
    <scope>NUCLEOTIDE SEQUENCE [LARGE SCALE GENOMIC DNA]</scope>
    <source>
        <strain evidence="2 3">FBCC735</strain>
    </source>
</reference>